<feature type="non-terminal residue" evidence="2">
    <location>
        <position position="1"/>
    </location>
</feature>
<proteinExistence type="predicted"/>
<accession>A0A368EXM3</accession>
<keyword evidence="3" id="KW-1185">Reference proteome</keyword>
<evidence type="ECO:0000313" key="2">
    <source>
        <dbReference type="EMBL" id="RCN24531.1"/>
    </source>
</evidence>
<feature type="region of interest" description="Disordered" evidence="1">
    <location>
        <begin position="1"/>
        <end position="45"/>
    </location>
</feature>
<feature type="compositionally biased region" description="Polar residues" evidence="1">
    <location>
        <begin position="21"/>
        <end position="33"/>
    </location>
</feature>
<dbReference type="AlphaFoldDB" id="A0A368EXM3"/>
<gene>
    <name evidence="2" type="ORF">ANCCAN_29771</name>
</gene>
<protein>
    <submittedName>
        <fullName evidence="2">Uncharacterized protein</fullName>
    </submittedName>
</protein>
<name>A0A368EXM3_ANCCA</name>
<dbReference type="Proteomes" id="UP000252519">
    <property type="component" value="Unassembled WGS sequence"/>
</dbReference>
<dbReference type="EMBL" id="JOJR01018995">
    <property type="protein sequence ID" value="RCN24531.1"/>
    <property type="molecule type" value="Genomic_DNA"/>
</dbReference>
<evidence type="ECO:0000256" key="1">
    <source>
        <dbReference type="SAM" id="MobiDB-lite"/>
    </source>
</evidence>
<sequence>SSVYFSFDQGGPEKTKGARRTCSSPDLSHSANQLLGHRLASPAIS</sequence>
<reference evidence="2 3" key="1">
    <citation type="submission" date="2014-10" db="EMBL/GenBank/DDBJ databases">
        <title>Draft genome of the hookworm Ancylostoma caninum.</title>
        <authorList>
            <person name="Mitreva M."/>
        </authorList>
    </citation>
    <scope>NUCLEOTIDE SEQUENCE [LARGE SCALE GENOMIC DNA]</scope>
    <source>
        <strain evidence="2 3">Baltimore</strain>
    </source>
</reference>
<comment type="caution">
    <text evidence="2">The sequence shown here is derived from an EMBL/GenBank/DDBJ whole genome shotgun (WGS) entry which is preliminary data.</text>
</comment>
<evidence type="ECO:0000313" key="3">
    <source>
        <dbReference type="Proteomes" id="UP000252519"/>
    </source>
</evidence>
<organism evidence="2 3">
    <name type="scientific">Ancylostoma caninum</name>
    <name type="common">Dog hookworm</name>
    <dbReference type="NCBI Taxonomy" id="29170"/>
    <lineage>
        <taxon>Eukaryota</taxon>
        <taxon>Metazoa</taxon>
        <taxon>Ecdysozoa</taxon>
        <taxon>Nematoda</taxon>
        <taxon>Chromadorea</taxon>
        <taxon>Rhabditida</taxon>
        <taxon>Rhabditina</taxon>
        <taxon>Rhabditomorpha</taxon>
        <taxon>Strongyloidea</taxon>
        <taxon>Ancylostomatidae</taxon>
        <taxon>Ancylostomatinae</taxon>
        <taxon>Ancylostoma</taxon>
    </lineage>
</organism>